<gene>
    <name evidence="4" type="ORF">RV04_GL000881</name>
</gene>
<evidence type="ECO:0000313" key="4">
    <source>
        <dbReference type="EMBL" id="OJG46453.1"/>
    </source>
</evidence>
<name>A0A1L8TQE7_9ENTE</name>
<keyword evidence="5" id="KW-1185">Reference proteome</keyword>
<sequence length="260" mass="28809">MNALEVKKANKTIRNGISDQRKILNNVDLTIAPGEFVTVLGGNGAGKSTLFNSVSGNLQLDSGTVSVMGKDLTKLSEEQRASSIARVFQDPKMGTAPRLTVAENLGLAEKRGQKRRLKQRQLNQKKELYRALCQQVGNGLENHLDTPTGFLSGGQRQALSLLMATITKPDLLLLDEHTAALDPKTAKQLMELTNQRIKEEKLTSLMVTHKMEDALHYGDRVIVMEKGEIIRDIRGEEKQRMTLADLFLLFETNETAAEVI</sequence>
<dbReference type="Proteomes" id="UP000182077">
    <property type="component" value="Unassembled WGS sequence"/>
</dbReference>
<proteinExistence type="predicted"/>
<comment type="caution">
    <text evidence="4">The sequence shown here is derived from an EMBL/GenBank/DDBJ whole genome shotgun (WGS) entry which is preliminary data.</text>
</comment>
<dbReference type="AlphaFoldDB" id="A0A1L8TQE7"/>
<dbReference type="PANTHER" id="PTHR24220:SF692">
    <property type="entry name" value="ABC TRANSPORTER DOMAIN-CONTAINING PROTEIN"/>
    <property type="match status" value="1"/>
</dbReference>
<evidence type="ECO:0000256" key="2">
    <source>
        <dbReference type="ARBA" id="ARBA00022840"/>
    </source>
</evidence>
<dbReference type="SUPFAM" id="SSF52540">
    <property type="entry name" value="P-loop containing nucleoside triphosphate hydrolases"/>
    <property type="match status" value="1"/>
</dbReference>
<dbReference type="SMART" id="SM00382">
    <property type="entry name" value="AAA"/>
    <property type="match status" value="1"/>
</dbReference>
<dbReference type="RefSeq" id="WP_071856913.1">
    <property type="nucleotide sequence ID" value="NZ_JBHSHK010000005.1"/>
</dbReference>
<evidence type="ECO:0000313" key="5">
    <source>
        <dbReference type="Proteomes" id="UP000182077"/>
    </source>
</evidence>
<dbReference type="PROSITE" id="PS00211">
    <property type="entry name" value="ABC_TRANSPORTER_1"/>
    <property type="match status" value="1"/>
</dbReference>
<keyword evidence="2 4" id="KW-0067">ATP-binding</keyword>
<dbReference type="Gene3D" id="3.40.50.300">
    <property type="entry name" value="P-loop containing nucleotide triphosphate hydrolases"/>
    <property type="match status" value="1"/>
</dbReference>
<keyword evidence="1" id="KW-0547">Nucleotide-binding</keyword>
<dbReference type="PANTHER" id="PTHR24220">
    <property type="entry name" value="IMPORT ATP-BINDING PROTEIN"/>
    <property type="match status" value="1"/>
</dbReference>
<evidence type="ECO:0000259" key="3">
    <source>
        <dbReference type="PROSITE" id="PS50893"/>
    </source>
</evidence>
<dbReference type="InterPro" id="IPR015854">
    <property type="entry name" value="ABC_transpr_LolD-like"/>
</dbReference>
<dbReference type="InterPro" id="IPR017871">
    <property type="entry name" value="ABC_transporter-like_CS"/>
</dbReference>
<accession>A0A1L8TQE7</accession>
<dbReference type="EMBL" id="JXKQ01000002">
    <property type="protein sequence ID" value="OJG46453.1"/>
    <property type="molecule type" value="Genomic_DNA"/>
</dbReference>
<dbReference type="GO" id="GO:0022857">
    <property type="term" value="F:transmembrane transporter activity"/>
    <property type="evidence" value="ECO:0007669"/>
    <property type="project" value="TreeGrafter"/>
</dbReference>
<dbReference type="PROSITE" id="PS50893">
    <property type="entry name" value="ABC_TRANSPORTER_2"/>
    <property type="match status" value="1"/>
</dbReference>
<dbReference type="OrthoDB" id="9776369at2"/>
<dbReference type="STRING" id="249189.RV04_GL000881"/>
<evidence type="ECO:0000256" key="1">
    <source>
        <dbReference type="ARBA" id="ARBA00022741"/>
    </source>
</evidence>
<dbReference type="GO" id="GO:0005524">
    <property type="term" value="F:ATP binding"/>
    <property type="evidence" value="ECO:0007669"/>
    <property type="project" value="UniProtKB-KW"/>
</dbReference>
<organism evidence="4 5">
    <name type="scientific">Enterococcus hermanniensis</name>
    <dbReference type="NCBI Taxonomy" id="249189"/>
    <lineage>
        <taxon>Bacteria</taxon>
        <taxon>Bacillati</taxon>
        <taxon>Bacillota</taxon>
        <taxon>Bacilli</taxon>
        <taxon>Lactobacillales</taxon>
        <taxon>Enterococcaceae</taxon>
        <taxon>Enterococcus</taxon>
    </lineage>
</organism>
<dbReference type="InterPro" id="IPR027417">
    <property type="entry name" value="P-loop_NTPase"/>
</dbReference>
<dbReference type="GO" id="GO:0005886">
    <property type="term" value="C:plasma membrane"/>
    <property type="evidence" value="ECO:0007669"/>
    <property type="project" value="TreeGrafter"/>
</dbReference>
<dbReference type="Pfam" id="PF00005">
    <property type="entry name" value="ABC_tran"/>
    <property type="match status" value="1"/>
</dbReference>
<dbReference type="InterPro" id="IPR003439">
    <property type="entry name" value="ABC_transporter-like_ATP-bd"/>
</dbReference>
<protein>
    <submittedName>
        <fullName evidence="4">ABC transporter ATP-binding protein</fullName>
    </submittedName>
</protein>
<dbReference type="GO" id="GO:0016887">
    <property type="term" value="F:ATP hydrolysis activity"/>
    <property type="evidence" value="ECO:0007669"/>
    <property type="project" value="InterPro"/>
</dbReference>
<feature type="domain" description="ABC transporter" evidence="3">
    <location>
        <begin position="4"/>
        <end position="251"/>
    </location>
</feature>
<dbReference type="InterPro" id="IPR003593">
    <property type="entry name" value="AAA+_ATPase"/>
</dbReference>
<reference evidence="4 5" key="1">
    <citation type="submission" date="2014-12" db="EMBL/GenBank/DDBJ databases">
        <title>Draft genome sequences of 29 type strains of Enterococci.</title>
        <authorList>
            <person name="Zhong Z."/>
            <person name="Sun Z."/>
            <person name="Liu W."/>
            <person name="Zhang W."/>
            <person name="Zhang H."/>
        </authorList>
    </citation>
    <scope>NUCLEOTIDE SEQUENCE [LARGE SCALE GENOMIC DNA]</scope>
    <source>
        <strain evidence="4 5">DSM 17122</strain>
    </source>
</reference>